<accession>A0A7X1KMC5</accession>
<evidence type="ECO:0000313" key="2">
    <source>
        <dbReference type="EMBL" id="MBC2666479.1"/>
    </source>
</evidence>
<feature type="signal peptide" evidence="1">
    <location>
        <begin position="1"/>
        <end position="20"/>
    </location>
</feature>
<evidence type="ECO:0000256" key="1">
    <source>
        <dbReference type="SAM" id="SignalP"/>
    </source>
</evidence>
<name>A0A7X1KMC5_9SPHN</name>
<dbReference type="Proteomes" id="UP000566813">
    <property type="component" value="Unassembled WGS sequence"/>
</dbReference>
<dbReference type="RefSeq" id="WP_185664784.1">
    <property type="nucleotide sequence ID" value="NZ_JACLAW010000010.1"/>
</dbReference>
<evidence type="ECO:0000313" key="3">
    <source>
        <dbReference type="Proteomes" id="UP000566813"/>
    </source>
</evidence>
<dbReference type="EMBL" id="JACLAW010000010">
    <property type="protein sequence ID" value="MBC2666479.1"/>
    <property type="molecule type" value="Genomic_DNA"/>
</dbReference>
<comment type="caution">
    <text evidence="2">The sequence shown here is derived from an EMBL/GenBank/DDBJ whole genome shotgun (WGS) entry which is preliminary data.</text>
</comment>
<proteinExistence type="predicted"/>
<dbReference type="AlphaFoldDB" id="A0A7X1KMC5"/>
<sequence length="156" mass="16442">MRALLASAAALALGSSSAWAQVPPSAPNTPPAPAPVIAGQWYHKGFEDPAGPPPAAVEQWLNTTCQPKSLAGIQMFSIQSGHGGRWNLHVWCHVDKAAGSHYSVKLLSFGKAKFSAPVNDLVRNPKVRIGPFFLGNPAEGDKPAGDDGVLVIEQTR</sequence>
<keyword evidence="3" id="KW-1185">Reference proteome</keyword>
<organism evidence="2 3">
    <name type="scientific">Novosphingobium flavum</name>
    <dbReference type="NCBI Taxonomy" id="1778672"/>
    <lineage>
        <taxon>Bacteria</taxon>
        <taxon>Pseudomonadati</taxon>
        <taxon>Pseudomonadota</taxon>
        <taxon>Alphaproteobacteria</taxon>
        <taxon>Sphingomonadales</taxon>
        <taxon>Sphingomonadaceae</taxon>
        <taxon>Novosphingobium</taxon>
    </lineage>
</organism>
<protein>
    <submittedName>
        <fullName evidence="2">Uncharacterized protein</fullName>
    </submittedName>
</protein>
<feature type="chain" id="PRO_5031054302" evidence="1">
    <location>
        <begin position="21"/>
        <end position="156"/>
    </location>
</feature>
<gene>
    <name evidence="2" type="ORF">H7F51_13205</name>
</gene>
<reference evidence="2 3" key="1">
    <citation type="submission" date="2020-08" db="EMBL/GenBank/DDBJ databases">
        <title>The genome sequence of type strain Novosphingobium flavum NBRC 111647.</title>
        <authorList>
            <person name="Liu Y."/>
        </authorList>
    </citation>
    <scope>NUCLEOTIDE SEQUENCE [LARGE SCALE GENOMIC DNA]</scope>
    <source>
        <strain evidence="2 3">NBRC 111647</strain>
    </source>
</reference>
<keyword evidence="1" id="KW-0732">Signal</keyword>